<name>A0A9D1JGY4_9FIRM</name>
<dbReference type="SUPFAM" id="SSF56784">
    <property type="entry name" value="HAD-like"/>
    <property type="match status" value="1"/>
</dbReference>
<reference evidence="2" key="1">
    <citation type="submission" date="2020-10" db="EMBL/GenBank/DDBJ databases">
        <authorList>
            <person name="Gilroy R."/>
        </authorList>
    </citation>
    <scope>NUCLEOTIDE SEQUENCE</scope>
    <source>
        <strain evidence="2">CHK157-1446</strain>
    </source>
</reference>
<dbReference type="AlphaFoldDB" id="A0A9D1JGY4"/>
<dbReference type="InterPro" id="IPR036412">
    <property type="entry name" value="HAD-like_sf"/>
</dbReference>
<dbReference type="Pfam" id="PF13419">
    <property type="entry name" value="HAD_2"/>
    <property type="match status" value="1"/>
</dbReference>
<keyword evidence="1 2" id="KW-0378">Hydrolase</keyword>
<dbReference type="SFLD" id="SFLDG01129">
    <property type="entry name" value="C1.5:_HAD__Beta-PGM__Phosphata"/>
    <property type="match status" value="1"/>
</dbReference>
<sequence>MNISVVVFDVGRTLMEYKDMPNSWLDYYPKAFEHVNQKLGLNLDAEQLNKSLEIFRSFSPSINYREHDCTPEEIFSEVTAGWNKTFKLSDVIDAFFESMNLQAYIYPDTVPVLKKLKDEGFKIAALTDVATGMPDSMHKSYFSELLEYFDMYVSSSSCGFKKPSIKGLQDISEGLNASAADMIMVGDEPKDIEVAKRFGCKSVHIDRNNSGEFYGEDYKISDLYGLLKILEI</sequence>
<dbReference type="GO" id="GO:0016787">
    <property type="term" value="F:hydrolase activity"/>
    <property type="evidence" value="ECO:0007669"/>
    <property type="project" value="UniProtKB-KW"/>
</dbReference>
<organism evidence="2 3">
    <name type="scientific">Candidatus Faeciplasma gallinarum</name>
    <dbReference type="NCBI Taxonomy" id="2840799"/>
    <lineage>
        <taxon>Bacteria</taxon>
        <taxon>Bacillati</taxon>
        <taxon>Bacillota</taxon>
        <taxon>Clostridia</taxon>
        <taxon>Eubacteriales</taxon>
        <taxon>Oscillospiraceae</taxon>
        <taxon>Oscillospiraceae incertae sedis</taxon>
        <taxon>Candidatus Faeciplasma</taxon>
    </lineage>
</organism>
<dbReference type="PANTHER" id="PTHR43316:SF3">
    <property type="entry name" value="HALOACID DEHALOGENASE, TYPE II (AFU_ORTHOLOGUE AFUA_2G07750)-RELATED"/>
    <property type="match status" value="1"/>
</dbReference>
<dbReference type="InterPro" id="IPR006439">
    <property type="entry name" value="HAD-SF_hydro_IA"/>
</dbReference>
<dbReference type="InterPro" id="IPR023214">
    <property type="entry name" value="HAD_sf"/>
</dbReference>
<accession>A0A9D1JGY4</accession>
<dbReference type="CDD" id="cd01427">
    <property type="entry name" value="HAD_like"/>
    <property type="match status" value="1"/>
</dbReference>
<reference evidence="2" key="2">
    <citation type="journal article" date="2021" name="PeerJ">
        <title>Extensive microbial diversity within the chicken gut microbiome revealed by metagenomics and culture.</title>
        <authorList>
            <person name="Gilroy R."/>
            <person name="Ravi A."/>
            <person name="Getino M."/>
            <person name="Pursley I."/>
            <person name="Horton D.L."/>
            <person name="Alikhan N.F."/>
            <person name="Baker D."/>
            <person name="Gharbi K."/>
            <person name="Hall N."/>
            <person name="Watson M."/>
            <person name="Adriaenssens E.M."/>
            <person name="Foster-Nyarko E."/>
            <person name="Jarju S."/>
            <person name="Secka A."/>
            <person name="Antonio M."/>
            <person name="Oren A."/>
            <person name="Chaudhuri R.R."/>
            <person name="La Ragione R."/>
            <person name="Hildebrand F."/>
            <person name="Pallen M.J."/>
        </authorList>
    </citation>
    <scope>NUCLEOTIDE SEQUENCE</scope>
    <source>
        <strain evidence="2">CHK157-1446</strain>
    </source>
</reference>
<dbReference type="EMBL" id="DVIR01000005">
    <property type="protein sequence ID" value="HIS23877.1"/>
    <property type="molecule type" value="Genomic_DNA"/>
</dbReference>
<dbReference type="PANTHER" id="PTHR43316">
    <property type="entry name" value="HYDROLASE, HALOACID DELAHOGENASE-RELATED"/>
    <property type="match status" value="1"/>
</dbReference>
<comment type="caution">
    <text evidence="2">The sequence shown here is derived from an EMBL/GenBank/DDBJ whole genome shotgun (WGS) entry which is preliminary data.</text>
</comment>
<proteinExistence type="predicted"/>
<dbReference type="SFLD" id="SFLDS00003">
    <property type="entry name" value="Haloacid_Dehalogenase"/>
    <property type="match status" value="1"/>
</dbReference>
<dbReference type="InterPro" id="IPR041492">
    <property type="entry name" value="HAD_2"/>
</dbReference>
<dbReference type="NCBIfam" id="TIGR01549">
    <property type="entry name" value="HAD-SF-IA-v1"/>
    <property type="match status" value="1"/>
</dbReference>
<dbReference type="Gene3D" id="3.40.50.1000">
    <property type="entry name" value="HAD superfamily/HAD-like"/>
    <property type="match status" value="1"/>
</dbReference>
<gene>
    <name evidence="2" type="ORF">IAD01_00500</name>
</gene>
<evidence type="ECO:0000256" key="1">
    <source>
        <dbReference type="ARBA" id="ARBA00022801"/>
    </source>
</evidence>
<evidence type="ECO:0000313" key="2">
    <source>
        <dbReference type="EMBL" id="HIS23877.1"/>
    </source>
</evidence>
<protein>
    <submittedName>
        <fullName evidence="2">HAD family hydrolase</fullName>
    </submittedName>
</protein>
<dbReference type="InterPro" id="IPR051540">
    <property type="entry name" value="S-2-haloacid_dehalogenase"/>
</dbReference>
<dbReference type="Proteomes" id="UP000823982">
    <property type="component" value="Unassembled WGS sequence"/>
</dbReference>
<evidence type="ECO:0000313" key="3">
    <source>
        <dbReference type="Proteomes" id="UP000823982"/>
    </source>
</evidence>